<dbReference type="AlphaFoldDB" id="A0ABD4A933"/>
<accession>A0ABD4A933</accession>
<sequence>MSASFSSSLLKKYLYLSSEETSRQFLFHTYNKRKIIDAKKKSYENSFSFISYIEQGITFFEQTERSSLNIKPILLFYGLVFLLKACVLSVDPDYPESSLVLAHGVSTRKRKKQNYIYLKDEVKLQKNGLFPHFSDKMFHMKHLEGKKLTVESLLKEIPELIDYFAIWTGHNHGLPIDYDGKYFSLPESVLDFFKMTSDRFKTFFQSNTNKNIQFIGDPSIIKFYIEENHSTITEILPFRFHIEKHSYFLLQNDKELSFYPELMIHYLILYHLGMIARYEIEWWSELIHHKPSIEYPLIVQYLNISTKKIPFLIDQYLWSYFHGQNKFWYDTF</sequence>
<evidence type="ECO:0008006" key="3">
    <source>
        <dbReference type="Google" id="ProtNLM"/>
    </source>
</evidence>
<comment type="caution">
    <text evidence="1">The sequence shown here is derived from an EMBL/GenBank/DDBJ whole genome shotgun (WGS) entry which is preliminary data.</text>
</comment>
<evidence type="ECO:0000313" key="2">
    <source>
        <dbReference type="Proteomes" id="UP000032076"/>
    </source>
</evidence>
<dbReference type="Proteomes" id="UP000032076">
    <property type="component" value="Unassembled WGS sequence"/>
</dbReference>
<gene>
    <name evidence="1" type="ORF">B4167_0082</name>
</gene>
<dbReference type="Pfam" id="PF14175">
    <property type="entry name" value="YaaC"/>
    <property type="match status" value="1"/>
</dbReference>
<evidence type="ECO:0000313" key="1">
    <source>
        <dbReference type="EMBL" id="KIO73661.1"/>
    </source>
</evidence>
<reference evidence="1 2" key="1">
    <citation type="submission" date="2015-01" db="EMBL/GenBank/DDBJ databases">
        <title>Draft Genome Sequences of Four Bacillus thermoamylovorans Strains, Isolated From Food Products.</title>
        <authorList>
            <person name="Krawcyk A.O."/>
            <person name="Berendsen E.M."/>
            <person name="Eijlander R.T."/>
            <person name="de Jong A."/>
            <person name="Wells-Bennik M."/>
            <person name="Kuipers O.P."/>
        </authorList>
    </citation>
    <scope>NUCLEOTIDE SEQUENCE [LARGE SCALE GENOMIC DNA]</scope>
    <source>
        <strain evidence="1 2">B4167</strain>
    </source>
</reference>
<name>A0ABD4A933_9BACI</name>
<proteinExistence type="predicted"/>
<dbReference type="RefSeq" id="WP_041846520.1">
    <property type="nucleotide sequence ID" value="NZ_JXLR01000110.1"/>
</dbReference>
<organism evidence="1 2">
    <name type="scientific">Caldibacillus thermoamylovorans</name>
    <dbReference type="NCBI Taxonomy" id="35841"/>
    <lineage>
        <taxon>Bacteria</taxon>
        <taxon>Bacillati</taxon>
        <taxon>Bacillota</taxon>
        <taxon>Bacilli</taxon>
        <taxon>Bacillales</taxon>
        <taxon>Bacillaceae</taxon>
        <taxon>Caldibacillus</taxon>
    </lineage>
</organism>
<dbReference type="InterPro" id="IPR026988">
    <property type="entry name" value="YaaC-like"/>
</dbReference>
<protein>
    <recommendedName>
        <fullName evidence="3">YaaC-like Protein</fullName>
    </recommendedName>
</protein>
<dbReference type="EMBL" id="JXLU01000029">
    <property type="protein sequence ID" value="KIO73661.1"/>
    <property type="molecule type" value="Genomic_DNA"/>
</dbReference>